<keyword evidence="4" id="KW-0238">DNA-binding</keyword>
<evidence type="ECO:0000256" key="2">
    <source>
        <dbReference type="ARBA" id="ARBA00022840"/>
    </source>
</evidence>
<dbReference type="InterPro" id="IPR002078">
    <property type="entry name" value="Sigma_54_int"/>
</dbReference>
<dbReference type="InterPro" id="IPR009057">
    <property type="entry name" value="Homeodomain-like_sf"/>
</dbReference>
<proteinExistence type="predicted"/>
<dbReference type="Gene3D" id="1.10.10.60">
    <property type="entry name" value="Homeodomain-like"/>
    <property type="match status" value="1"/>
</dbReference>
<dbReference type="Gene3D" id="1.10.8.60">
    <property type="match status" value="1"/>
</dbReference>
<evidence type="ECO:0000256" key="4">
    <source>
        <dbReference type="ARBA" id="ARBA00023125"/>
    </source>
</evidence>
<evidence type="ECO:0000313" key="10">
    <source>
        <dbReference type="Proteomes" id="UP001064933"/>
    </source>
</evidence>
<dbReference type="InterPro" id="IPR018060">
    <property type="entry name" value="HTH_AraC"/>
</dbReference>
<evidence type="ECO:0000256" key="5">
    <source>
        <dbReference type="ARBA" id="ARBA00023163"/>
    </source>
</evidence>
<dbReference type="SMART" id="SM00342">
    <property type="entry name" value="HTH_ARAC"/>
    <property type="match status" value="1"/>
</dbReference>
<feature type="domain" description="HTH araC/xylS-type" evidence="7">
    <location>
        <begin position="477"/>
        <end position="575"/>
    </location>
</feature>
<name>A0ABY6ATX9_9BURK</name>
<dbReference type="Pfam" id="PF00158">
    <property type="entry name" value="Sigma54_activat"/>
    <property type="match status" value="2"/>
</dbReference>
<dbReference type="PROSITE" id="PS01124">
    <property type="entry name" value="HTH_ARAC_FAMILY_2"/>
    <property type="match status" value="1"/>
</dbReference>
<dbReference type="RefSeq" id="WP_261755859.1">
    <property type="nucleotide sequence ID" value="NZ_CP104562.2"/>
</dbReference>
<dbReference type="Pfam" id="PF25601">
    <property type="entry name" value="AAA_lid_14"/>
    <property type="match status" value="1"/>
</dbReference>
<keyword evidence="3" id="KW-0805">Transcription regulation</keyword>
<feature type="compositionally biased region" description="Low complexity" evidence="6">
    <location>
        <begin position="434"/>
        <end position="450"/>
    </location>
</feature>
<dbReference type="PROSITE" id="PS00041">
    <property type="entry name" value="HTH_ARAC_FAMILY_1"/>
    <property type="match status" value="1"/>
</dbReference>
<keyword evidence="2" id="KW-0067">ATP-binding</keyword>
<accession>A0ABY6ATX9</accession>
<dbReference type="SUPFAM" id="SSF46689">
    <property type="entry name" value="Homeodomain-like"/>
    <property type="match status" value="2"/>
</dbReference>
<reference evidence="9" key="1">
    <citation type="submission" date="2022-10" db="EMBL/GenBank/DDBJ databases">
        <title>Characterization and whole genome sequencing of a new Roseateles species, isolated from fresh water.</title>
        <authorList>
            <person name="Guliayeva D.Y."/>
            <person name="Akhremchuk A.E."/>
            <person name="Sikolenko M.A."/>
            <person name="Valentovich L.N."/>
            <person name="Sidarenka A.V."/>
        </authorList>
    </citation>
    <scope>NUCLEOTIDE SEQUENCE</scope>
    <source>
        <strain evidence="9">BIM B-1768</strain>
    </source>
</reference>
<dbReference type="EMBL" id="CP104562">
    <property type="protein sequence ID" value="UXH76127.1"/>
    <property type="molecule type" value="Genomic_DNA"/>
</dbReference>
<dbReference type="InterPro" id="IPR027417">
    <property type="entry name" value="P-loop_NTPase"/>
</dbReference>
<evidence type="ECO:0000313" key="9">
    <source>
        <dbReference type="EMBL" id="UXH76127.1"/>
    </source>
</evidence>
<dbReference type="InterPro" id="IPR018062">
    <property type="entry name" value="HTH_AraC-typ_CS"/>
</dbReference>
<dbReference type="PANTHER" id="PTHR32071">
    <property type="entry name" value="TRANSCRIPTIONAL REGULATORY PROTEIN"/>
    <property type="match status" value="1"/>
</dbReference>
<feature type="domain" description="Sigma-54 factor interaction" evidence="8">
    <location>
        <begin position="155"/>
        <end position="362"/>
    </location>
</feature>
<feature type="region of interest" description="Disordered" evidence="6">
    <location>
        <begin position="414"/>
        <end position="450"/>
    </location>
</feature>
<evidence type="ECO:0000259" key="7">
    <source>
        <dbReference type="PROSITE" id="PS01124"/>
    </source>
</evidence>
<evidence type="ECO:0000256" key="1">
    <source>
        <dbReference type="ARBA" id="ARBA00022741"/>
    </source>
</evidence>
<protein>
    <submittedName>
        <fullName evidence="9">Helix-turn-helix domain-containing protein</fullName>
    </submittedName>
</protein>
<evidence type="ECO:0000256" key="6">
    <source>
        <dbReference type="SAM" id="MobiDB-lite"/>
    </source>
</evidence>
<organism evidence="9 10">
    <name type="scientific">Roseateles amylovorans</name>
    <dbReference type="NCBI Taxonomy" id="2978473"/>
    <lineage>
        <taxon>Bacteria</taxon>
        <taxon>Pseudomonadati</taxon>
        <taxon>Pseudomonadota</taxon>
        <taxon>Betaproteobacteria</taxon>
        <taxon>Burkholderiales</taxon>
        <taxon>Sphaerotilaceae</taxon>
        <taxon>Roseateles</taxon>
    </lineage>
</organism>
<keyword evidence="1" id="KW-0547">Nucleotide-binding</keyword>
<gene>
    <name evidence="9" type="ORF">N4261_13700</name>
</gene>
<evidence type="ECO:0000256" key="3">
    <source>
        <dbReference type="ARBA" id="ARBA00023015"/>
    </source>
</evidence>
<keyword evidence="10" id="KW-1185">Reference proteome</keyword>
<dbReference type="Proteomes" id="UP001064933">
    <property type="component" value="Chromosome"/>
</dbReference>
<sequence>MTHDDDVLTPTQIDAWLQRAYRPTRSLSTMLSELAASLMHHLPLQALGVATLEVGGFRLRRSAGGLELDSLGATPDPGIDGGTAASPHAGVQDVAPLTYAGVCIGQLSLHWQSGLDASPMPAAGRAHLCARLARLIHRHRVQDWCRPRARATNLLIGVSAALFRFEQFVERAAGSDLPVLLSGEFGTEKSWAAAAIHVGSRRRSGPWVEVHCAHPLEGPEAWLRRAQGGTLFLNGIDELPMPLQLDLLGRWLSLSRPHTTDETPQEGAASVRLMACTTADLREPGAPRVLRALRAELDVLSAEIPAVRERRSDLRFLIEATLDRLDPACGASVDPALLQACQTYDWPENLSELARTVAQLATLADGPVIGPDDVARHAPWLLGPAAGTSEGTIKGTAPGAKAAGWQTVQIASAHPEPSDQAAPTGEPAEGPVGGPLRPLSPSGGSGPTAAPRSAAHWVSIVLERQHRILDTLHAGLRRALLFLSDHYAEPVSLTELSEHAHVSASHLTFLFRNSLGLSFKSFLLCLRIHTAQQLLRDSPLRITEVAMRAGFADLSHFERCFRRAVGQSARDYRRAMSTPP</sequence>
<evidence type="ECO:0000259" key="8">
    <source>
        <dbReference type="PROSITE" id="PS50045"/>
    </source>
</evidence>
<keyword evidence="5" id="KW-0804">Transcription</keyword>
<dbReference type="PROSITE" id="PS50045">
    <property type="entry name" value="SIGMA54_INTERACT_4"/>
    <property type="match status" value="1"/>
</dbReference>
<dbReference type="Gene3D" id="3.40.50.300">
    <property type="entry name" value="P-loop containing nucleotide triphosphate hydrolases"/>
    <property type="match status" value="1"/>
</dbReference>
<dbReference type="Pfam" id="PF12833">
    <property type="entry name" value="HTH_18"/>
    <property type="match status" value="1"/>
</dbReference>
<dbReference type="SUPFAM" id="SSF52540">
    <property type="entry name" value="P-loop containing nucleoside triphosphate hydrolases"/>
    <property type="match status" value="1"/>
</dbReference>
<dbReference type="InterPro" id="IPR058031">
    <property type="entry name" value="AAA_lid_NorR"/>
</dbReference>